<dbReference type="EMBL" id="BLAD01000039">
    <property type="protein sequence ID" value="GER99336.1"/>
    <property type="molecule type" value="Genomic_DNA"/>
</dbReference>
<dbReference type="Pfam" id="PF06475">
    <property type="entry name" value="Glycolipid_bind"/>
    <property type="match status" value="1"/>
</dbReference>
<keyword evidence="2" id="KW-1185">Reference proteome</keyword>
<organism evidence="1 2">
    <name type="scientific">Acrocarpospora corrugata</name>
    <dbReference type="NCBI Taxonomy" id="35763"/>
    <lineage>
        <taxon>Bacteria</taxon>
        <taxon>Bacillati</taxon>
        <taxon>Actinomycetota</taxon>
        <taxon>Actinomycetes</taxon>
        <taxon>Streptosporangiales</taxon>
        <taxon>Streptosporangiaceae</taxon>
        <taxon>Acrocarpospora</taxon>
    </lineage>
</organism>
<sequence>MSFSTLPTSASWLHKDARSGFEVTYFEAIDDGWRAEGWTTAVEDGVSWMVGYDIRLDAGWMTRTARVWGRSPVGACETFLASDGAGRWLVDGEAPPHLDGCFDVDLESSAMTNTLPVHRMRLAVGRRADAPAAYVRAVDLTVERLEQTYERVLDEGSHQRFDYASPAFDFACPLVYDESGLVLDYPGIAVRAQ</sequence>
<evidence type="ECO:0000313" key="2">
    <source>
        <dbReference type="Proteomes" id="UP000334990"/>
    </source>
</evidence>
<evidence type="ECO:0000313" key="1">
    <source>
        <dbReference type="EMBL" id="GER99336.1"/>
    </source>
</evidence>
<protein>
    <recommendedName>
        <fullName evidence="3">Glycolipid-binding domain-containing protein</fullName>
    </recommendedName>
</protein>
<comment type="caution">
    <text evidence="1">The sequence shown here is derived from an EMBL/GenBank/DDBJ whole genome shotgun (WGS) entry which is preliminary data.</text>
</comment>
<dbReference type="SUPFAM" id="SSF159275">
    <property type="entry name" value="PA1994-like"/>
    <property type="match status" value="1"/>
</dbReference>
<evidence type="ECO:0008006" key="3">
    <source>
        <dbReference type="Google" id="ProtNLM"/>
    </source>
</evidence>
<dbReference type="OrthoDB" id="7347529at2"/>
<proteinExistence type="predicted"/>
<dbReference type="AlphaFoldDB" id="A0A5M3VRA6"/>
<gene>
    <name evidence="1" type="ORF">Acor_14000</name>
</gene>
<reference evidence="1 2" key="1">
    <citation type="submission" date="2019-10" db="EMBL/GenBank/DDBJ databases">
        <title>Whole genome shotgun sequence of Acrocarpospora corrugata NBRC 13972.</title>
        <authorList>
            <person name="Ichikawa N."/>
            <person name="Kimura A."/>
            <person name="Kitahashi Y."/>
            <person name="Komaki H."/>
            <person name="Oguchi A."/>
        </authorList>
    </citation>
    <scope>NUCLEOTIDE SEQUENCE [LARGE SCALE GENOMIC DNA]</scope>
    <source>
        <strain evidence="1 2">NBRC 13972</strain>
    </source>
</reference>
<dbReference type="RefSeq" id="WP_155335730.1">
    <property type="nucleotide sequence ID" value="NZ_BAAABN010000093.1"/>
</dbReference>
<dbReference type="Proteomes" id="UP000334990">
    <property type="component" value="Unassembled WGS sequence"/>
</dbReference>
<name>A0A5M3VRA6_9ACTN</name>
<dbReference type="InterPro" id="IPR009467">
    <property type="entry name" value="Glycolipid-bd_prot_put"/>
</dbReference>
<accession>A0A5M3VRA6</accession>